<keyword evidence="3" id="KW-1185">Reference proteome</keyword>
<evidence type="ECO:0000256" key="1">
    <source>
        <dbReference type="SAM" id="MobiDB-lite"/>
    </source>
</evidence>
<dbReference type="HOGENOM" id="CLU_2063201_0_0_1"/>
<name>A0A0C3PWK4_9AGAM</name>
<sequence>MPKYQDEERTGKTEGSTARVNKRMPQAAAHHYQRIHDGRGCSGELPAHWGLICKLYFPWPSQTPHLLPSRQLSAFPLPVFITSCPPKPIPIAHRISLLLALRPLRHRHPQPDSPDSSSC</sequence>
<proteinExistence type="predicted"/>
<accession>A0A0C3PWK4</accession>
<feature type="compositionally biased region" description="Basic and acidic residues" evidence="1">
    <location>
        <begin position="1"/>
        <end position="12"/>
    </location>
</feature>
<reference evidence="2 3" key="1">
    <citation type="submission" date="2014-04" db="EMBL/GenBank/DDBJ databases">
        <authorList>
            <consortium name="DOE Joint Genome Institute"/>
            <person name="Kuo A."/>
            <person name="Girlanda M."/>
            <person name="Perotto S."/>
            <person name="Kohler A."/>
            <person name="Nagy L.G."/>
            <person name="Floudas D."/>
            <person name="Copeland A."/>
            <person name="Barry K.W."/>
            <person name="Cichocki N."/>
            <person name="Veneault-Fourrey C."/>
            <person name="LaButti K."/>
            <person name="Lindquist E.A."/>
            <person name="Lipzen A."/>
            <person name="Lundell T."/>
            <person name="Morin E."/>
            <person name="Murat C."/>
            <person name="Sun H."/>
            <person name="Tunlid A."/>
            <person name="Henrissat B."/>
            <person name="Grigoriev I.V."/>
            <person name="Hibbett D.S."/>
            <person name="Martin F."/>
            <person name="Nordberg H.P."/>
            <person name="Cantor M.N."/>
            <person name="Hua S.X."/>
        </authorList>
    </citation>
    <scope>NUCLEOTIDE SEQUENCE [LARGE SCALE GENOMIC DNA]</scope>
    <source>
        <strain evidence="2 3">MUT 4182</strain>
    </source>
</reference>
<feature type="region of interest" description="Disordered" evidence="1">
    <location>
        <begin position="1"/>
        <end position="31"/>
    </location>
</feature>
<evidence type="ECO:0000313" key="3">
    <source>
        <dbReference type="Proteomes" id="UP000054248"/>
    </source>
</evidence>
<evidence type="ECO:0000313" key="2">
    <source>
        <dbReference type="EMBL" id="KIO19410.1"/>
    </source>
</evidence>
<protein>
    <submittedName>
        <fullName evidence="2">Uncharacterized protein</fullName>
    </submittedName>
</protein>
<reference evidence="3" key="2">
    <citation type="submission" date="2015-01" db="EMBL/GenBank/DDBJ databases">
        <title>Evolutionary Origins and Diversification of the Mycorrhizal Mutualists.</title>
        <authorList>
            <consortium name="DOE Joint Genome Institute"/>
            <consortium name="Mycorrhizal Genomics Consortium"/>
            <person name="Kohler A."/>
            <person name="Kuo A."/>
            <person name="Nagy L.G."/>
            <person name="Floudas D."/>
            <person name="Copeland A."/>
            <person name="Barry K.W."/>
            <person name="Cichocki N."/>
            <person name="Veneault-Fourrey C."/>
            <person name="LaButti K."/>
            <person name="Lindquist E.A."/>
            <person name="Lipzen A."/>
            <person name="Lundell T."/>
            <person name="Morin E."/>
            <person name="Murat C."/>
            <person name="Riley R."/>
            <person name="Ohm R."/>
            <person name="Sun H."/>
            <person name="Tunlid A."/>
            <person name="Henrissat B."/>
            <person name="Grigoriev I.V."/>
            <person name="Hibbett D.S."/>
            <person name="Martin F."/>
        </authorList>
    </citation>
    <scope>NUCLEOTIDE SEQUENCE [LARGE SCALE GENOMIC DNA]</scope>
    <source>
        <strain evidence="3">MUT 4182</strain>
    </source>
</reference>
<dbReference type="Proteomes" id="UP000054248">
    <property type="component" value="Unassembled WGS sequence"/>
</dbReference>
<organism evidence="2 3">
    <name type="scientific">Tulasnella calospora MUT 4182</name>
    <dbReference type="NCBI Taxonomy" id="1051891"/>
    <lineage>
        <taxon>Eukaryota</taxon>
        <taxon>Fungi</taxon>
        <taxon>Dikarya</taxon>
        <taxon>Basidiomycota</taxon>
        <taxon>Agaricomycotina</taxon>
        <taxon>Agaricomycetes</taxon>
        <taxon>Cantharellales</taxon>
        <taxon>Tulasnellaceae</taxon>
        <taxon>Tulasnella</taxon>
    </lineage>
</organism>
<dbReference type="AlphaFoldDB" id="A0A0C3PWK4"/>
<gene>
    <name evidence="2" type="ORF">M407DRAFT_246171</name>
</gene>
<dbReference type="EMBL" id="KN823223">
    <property type="protein sequence ID" value="KIO19410.1"/>
    <property type="molecule type" value="Genomic_DNA"/>
</dbReference>